<dbReference type="SUPFAM" id="SSF51735">
    <property type="entry name" value="NAD(P)-binding Rossmann-fold domains"/>
    <property type="match status" value="1"/>
</dbReference>
<evidence type="ECO:0000259" key="1">
    <source>
        <dbReference type="SMART" id="SM00829"/>
    </source>
</evidence>
<dbReference type="eggNOG" id="COG0604">
    <property type="taxonomic scope" value="Bacteria"/>
</dbReference>
<sequence length="310" mass="32946">MKQIQYDQYGGPEVMKFADFELRVLGNQEVAVKVNFAAINPIDWKVRNGYLKMVTGKKFPRAMGSDFSGTVISVGPGVTRFKRGDAVFGSAHIKDGGALGEAVIAPETFLAHKPEAISFEEAACLGTPGVTAWNGIVDKAKVMAGNCVFINGCTGAVGGAAVQLALMLGATVAGSCSAAAMSRAREFGVEPLFDYRTTDLSKIRDRFDVVYDTAGTMKVATGLGLLRQGGVFLDIDPTPGKFIRAIFNRKLKPIVCSARADILDGLAQAAAKRKLQLPIGEIVPLIDAIRVLTALEGGYKVTGKVLVRMD</sequence>
<dbReference type="EMBL" id="CP000629">
    <property type="protein sequence ID" value="ACM29478.1"/>
    <property type="molecule type" value="Genomic_DNA"/>
</dbReference>
<reference evidence="2 3" key="1">
    <citation type="journal article" date="2009" name="J. Bacteriol.">
        <title>Genome sequences of three Agrobacterium biovars help elucidate the evolution of multichromosome genomes in bacteria.</title>
        <authorList>
            <person name="Slater S.C."/>
            <person name="Goldman B.S."/>
            <person name="Goodner B."/>
            <person name="Setubal J.C."/>
            <person name="Farrand S.K."/>
            <person name="Nester E.W."/>
            <person name="Burr T.J."/>
            <person name="Banta L."/>
            <person name="Dickerman A.W."/>
            <person name="Paulsen I."/>
            <person name="Otten L."/>
            <person name="Suen G."/>
            <person name="Welch R."/>
            <person name="Almeida N.F."/>
            <person name="Arnold F."/>
            <person name="Burton O.T."/>
            <person name="Du Z."/>
            <person name="Ewing A."/>
            <person name="Godsy E."/>
            <person name="Heisel S."/>
            <person name="Houmiel K.L."/>
            <person name="Jhaveri J."/>
            <person name="Lu J."/>
            <person name="Miller N.M."/>
            <person name="Norton S."/>
            <person name="Chen Q."/>
            <person name="Phoolcharoen W."/>
            <person name="Ohlin V."/>
            <person name="Ondrusek D."/>
            <person name="Pride N."/>
            <person name="Stricklin S.L."/>
            <person name="Sun J."/>
            <person name="Wheeler C."/>
            <person name="Wilson L."/>
            <person name="Zhu H."/>
            <person name="Wood D.W."/>
        </authorList>
    </citation>
    <scope>NUCLEOTIDE SEQUENCE [LARGE SCALE GENOMIC DNA]</scope>
    <source>
        <strain evidence="3">K84 / ATCC BAA-868</strain>
    </source>
</reference>
<gene>
    <name evidence="2" type="ordered locus">Arad_8137</name>
</gene>
<feature type="domain" description="Enoyl reductase (ER)" evidence="1">
    <location>
        <begin position="10"/>
        <end position="307"/>
    </location>
</feature>
<evidence type="ECO:0000313" key="2">
    <source>
        <dbReference type="EMBL" id="ACM29478.1"/>
    </source>
</evidence>
<dbReference type="Pfam" id="PF13602">
    <property type="entry name" value="ADH_zinc_N_2"/>
    <property type="match status" value="1"/>
</dbReference>
<dbReference type="SMART" id="SM00829">
    <property type="entry name" value="PKS_ER"/>
    <property type="match status" value="1"/>
</dbReference>
<dbReference type="GO" id="GO:0016491">
    <property type="term" value="F:oxidoreductase activity"/>
    <property type="evidence" value="ECO:0007669"/>
    <property type="project" value="InterPro"/>
</dbReference>
<dbReference type="InterPro" id="IPR036291">
    <property type="entry name" value="NAD(P)-bd_dom_sf"/>
</dbReference>
<dbReference type="HOGENOM" id="CLU_026673_3_3_5"/>
<protein>
    <submittedName>
        <fullName evidence="2">Zinc-binding oxidoreductase protein</fullName>
    </submittedName>
</protein>
<dbReference type="AlphaFoldDB" id="B9JHT6"/>
<dbReference type="KEGG" id="ara:Arad_8137"/>
<dbReference type="Gene3D" id="3.40.50.720">
    <property type="entry name" value="NAD(P)-binding Rossmann-like Domain"/>
    <property type="match status" value="1"/>
</dbReference>
<dbReference type="PANTHER" id="PTHR44013:SF1">
    <property type="entry name" value="ZINC-TYPE ALCOHOL DEHYDROGENASE-LIKE PROTEIN C16A3.02C"/>
    <property type="match status" value="1"/>
</dbReference>
<proteinExistence type="predicted"/>
<dbReference type="RefSeq" id="WP_012649784.1">
    <property type="nucleotide sequence ID" value="NC_011983.1"/>
</dbReference>
<dbReference type="InterPro" id="IPR052733">
    <property type="entry name" value="Chloroplast_QOR"/>
</dbReference>
<dbReference type="InterPro" id="IPR013154">
    <property type="entry name" value="ADH-like_N"/>
</dbReference>
<dbReference type="STRING" id="311403.Arad_8137"/>
<dbReference type="InterPro" id="IPR011032">
    <property type="entry name" value="GroES-like_sf"/>
</dbReference>
<evidence type="ECO:0000313" key="3">
    <source>
        <dbReference type="Proteomes" id="UP000001600"/>
    </source>
</evidence>
<dbReference type="Gene3D" id="3.90.180.10">
    <property type="entry name" value="Medium-chain alcohol dehydrogenases, catalytic domain"/>
    <property type="match status" value="1"/>
</dbReference>
<dbReference type="SUPFAM" id="SSF50129">
    <property type="entry name" value="GroES-like"/>
    <property type="match status" value="1"/>
</dbReference>
<dbReference type="InterPro" id="IPR020843">
    <property type="entry name" value="ER"/>
</dbReference>
<dbReference type="Pfam" id="PF08240">
    <property type="entry name" value="ADH_N"/>
    <property type="match status" value="1"/>
</dbReference>
<dbReference type="Proteomes" id="UP000001600">
    <property type="component" value="Chromosome 2"/>
</dbReference>
<accession>B9JHT6</accession>
<dbReference type="PANTHER" id="PTHR44013">
    <property type="entry name" value="ZINC-TYPE ALCOHOL DEHYDROGENASE-LIKE PROTEIN C16A3.02C"/>
    <property type="match status" value="1"/>
</dbReference>
<dbReference type="CDD" id="cd08267">
    <property type="entry name" value="MDR1"/>
    <property type="match status" value="1"/>
</dbReference>
<organism evidence="2 3">
    <name type="scientific">Rhizobium rhizogenes (strain K84 / ATCC BAA-868)</name>
    <name type="common">Agrobacterium radiobacter</name>
    <dbReference type="NCBI Taxonomy" id="311403"/>
    <lineage>
        <taxon>Bacteria</taxon>
        <taxon>Pseudomonadati</taxon>
        <taxon>Pseudomonadota</taxon>
        <taxon>Alphaproteobacteria</taxon>
        <taxon>Hyphomicrobiales</taxon>
        <taxon>Rhizobiaceae</taxon>
        <taxon>Rhizobium/Agrobacterium group</taxon>
        <taxon>Rhizobium</taxon>
    </lineage>
</organism>
<name>B9JHT6_RHIR8</name>